<dbReference type="InterPro" id="IPR051796">
    <property type="entry name" value="ISF_SsuE-like"/>
</dbReference>
<proteinExistence type="inferred from homology"/>
<accession>A0A498H084</accession>
<sequence length="200" mass="22002">MRKPKVVAFNGSPRRDGNTSILIRHIFDELEHEGIETELVRVGGQLIRGCTDCRRCYENRDRRCVFDDDIVNDCIGKMIDADGIILGSPVYFLDVTAEMKALIDRAGVVSRANGGLFRRKAGTAAAAVRRSGANHTVDTLLHFMLYSGMIVPGIPAIGIGRDIGDVLKDEEGIARAKEVGKNMAWLLKMMARASQTEEIV</sequence>
<dbReference type="InterPro" id="IPR029039">
    <property type="entry name" value="Flavoprotein-like_sf"/>
</dbReference>
<evidence type="ECO:0000256" key="4">
    <source>
        <dbReference type="ARBA" id="ARBA00022643"/>
    </source>
</evidence>
<evidence type="ECO:0000313" key="8">
    <source>
        <dbReference type="Proteomes" id="UP000290932"/>
    </source>
</evidence>
<keyword evidence="4" id="KW-0288">FMN</keyword>
<dbReference type="Proteomes" id="UP000290932">
    <property type="component" value="Unassembled WGS sequence"/>
</dbReference>
<evidence type="ECO:0000256" key="5">
    <source>
        <dbReference type="ARBA" id="ARBA00038292"/>
    </source>
</evidence>
<dbReference type="AlphaFoldDB" id="A0A498H084"/>
<dbReference type="SUPFAM" id="SSF52218">
    <property type="entry name" value="Flavoproteins"/>
    <property type="match status" value="1"/>
</dbReference>
<evidence type="ECO:0000256" key="1">
    <source>
        <dbReference type="ARBA" id="ARBA00001917"/>
    </source>
</evidence>
<dbReference type="Pfam" id="PF03358">
    <property type="entry name" value="FMN_red"/>
    <property type="match status" value="1"/>
</dbReference>
<organism evidence="7 8">
    <name type="scientific">Methanoculleus taiwanensis</name>
    <dbReference type="NCBI Taxonomy" id="1550565"/>
    <lineage>
        <taxon>Archaea</taxon>
        <taxon>Methanobacteriati</taxon>
        <taxon>Methanobacteriota</taxon>
        <taxon>Stenosarchaea group</taxon>
        <taxon>Methanomicrobia</taxon>
        <taxon>Methanomicrobiales</taxon>
        <taxon>Methanomicrobiaceae</taxon>
        <taxon>Methanoculleus</taxon>
    </lineage>
</organism>
<dbReference type="Gene3D" id="3.40.50.360">
    <property type="match status" value="1"/>
</dbReference>
<dbReference type="PANTHER" id="PTHR43278">
    <property type="entry name" value="NAD(P)H-DEPENDENT FMN-CONTAINING OXIDOREDUCTASE YWQN-RELATED"/>
    <property type="match status" value="1"/>
</dbReference>
<dbReference type="PANTHER" id="PTHR43278:SF4">
    <property type="entry name" value="NAD(P)H-DEPENDENT FMN-CONTAINING OXIDOREDUCTASE YWQN-RELATED"/>
    <property type="match status" value="1"/>
</dbReference>
<reference evidence="7 8" key="1">
    <citation type="journal article" date="2015" name="Int. J. Syst. Evol. Microbiol.">
        <title>Methanoculleus taiwanensis sp. nov., a methanogen isolated from deep marine sediment at the deformation front area near Taiwan.</title>
        <authorList>
            <person name="Weng C.Y."/>
            <person name="Chen S.C."/>
            <person name="Lai M.C."/>
            <person name="Wu S.Y."/>
            <person name="Lin S."/>
            <person name="Yang T.F."/>
            <person name="Chen P.C."/>
        </authorList>
    </citation>
    <scope>NUCLEOTIDE SEQUENCE [LARGE SCALE GENOMIC DNA]</scope>
    <source>
        <strain evidence="7 8">CYW4</strain>
    </source>
</reference>
<comment type="cofactor">
    <cofactor evidence="1">
        <name>FMN</name>
        <dbReference type="ChEBI" id="CHEBI:58210"/>
    </cofactor>
</comment>
<comment type="caution">
    <text evidence="7">The sequence shown here is derived from an EMBL/GenBank/DDBJ whole genome shotgun (WGS) entry which is preliminary data.</text>
</comment>
<evidence type="ECO:0000256" key="2">
    <source>
        <dbReference type="ARBA" id="ARBA00001966"/>
    </source>
</evidence>
<evidence type="ECO:0000259" key="6">
    <source>
        <dbReference type="Pfam" id="PF03358"/>
    </source>
</evidence>
<dbReference type="EMBL" id="LHQS01000002">
    <property type="protein sequence ID" value="RXE56331.1"/>
    <property type="molecule type" value="Genomic_DNA"/>
</dbReference>
<keyword evidence="8" id="KW-1185">Reference proteome</keyword>
<evidence type="ECO:0000256" key="3">
    <source>
        <dbReference type="ARBA" id="ARBA00022630"/>
    </source>
</evidence>
<dbReference type="InterPro" id="IPR005025">
    <property type="entry name" value="FMN_Rdtase-like_dom"/>
</dbReference>
<keyword evidence="3" id="KW-0285">Flavoprotein</keyword>
<dbReference type="OrthoDB" id="9059at2157"/>
<comment type="cofactor">
    <cofactor evidence="2">
        <name>[4Fe-4S] cluster</name>
        <dbReference type="ChEBI" id="CHEBI:49883"/>
    </cofactor>
</comment>
<evidence type="ECO:0000313" key="7">
    <source>
        <dbReference type="EMBL" id="RXE56331.1"/>
    </source>
</evidence>
<dbReference type="RefSeq" id="WP_128694104.1">
    <property type="nucleotide sequence ID" value="NZ_LHQS01000002.1"/>
</dbReference>
<name>A0A498H084_9EURY</name>
<dbReference type="GO" id="GO:0016491">
    <property type="term" value="F:oxidoreductase activity"/>
    <property type="evidence" value="ECO:0007669"/>
    <property type="project" value="InterPro"/>
</dbReference>
<comment type="similarity">
    <text evidence="5">Belongs to the SsuE family. Isf subfamily.</text>
</comment>
<feature type="domain" description="NADPH-dependent FMN reductase-like" evidence="6">
    <location>
        <begin position="4"/>
        <end position="157"/>
    </location>
</feature>
<protein>
    <submittedName>
        <fullName evidence="7">FMN reductase</fullName>
    </submittedName>
</protein>
<gene>
    <name evidence="7" type="ORF">ABH15_09475</name>
</gene>